<dbReference type="Proteomes" id="UP000192418">
    <property type="component" value="Unassembled WGS sequence"/>
</dbReference>
<proteinExistence type="predicted"/>
<dbReference type="STRING" id="1121400.SAMN02746065_10696"/>
<evidence type="ECO:0000313" key="2">
    <source>
        <dbReference type="Proteomes" id="UP000192418"/>
    </source>
</evidence>
<dbReference type="RefSeq" id="WP_212637850.1">
    <property type="nucleotide sequence ID" value="NZ_FWXY01000006.1"/>
</dbReference>
<accession>A0A1W2AV48</accession>
<protein>
    <submittedName>
        <fullName evidence="1">Uncharacterized protein</fullName>
    </submittedName>
</protein>
<dbReference type="AlphaFoldDB" id="A0A1W2AV48"/>
<name>A0A1W2AV48_9BACT</name>
<organism evidence="1 2">
    <name type="scientific">Desulfocicer vacuolatum DSM 3385</name>
    <dbReference type="NCBI Taxonomy" id="1121400"/>
    <lineage>
        <taxon>Bacteria</taxon>
        <taxon>Pseudomonadati</taxon>
        <taxon>Thermodesulfobacteriota</taxon>
        <taxon>Desulfobacteria</taxon>
        <taxon>Desulfobacterales</taxon>
        <taxon>Desulfobacteraceae</taxon>
        <taxon>Desulfocicer</taxon>
    </lineage>
</organism>
<dbReference type="EMBL" id="FWXY01000006">
    <property type="protein sequence ID" value="SMC64566.1"/>
    <property type="molecule type" value="Genomic_DNA"/>
</dbReference>
<sequence>MRTLNIRYRLERWESPDGLLFTGKLPTELKGSHFDVNLKRFILYQYYHGHVTQPILLEQLRDIGFDISSGQINNIINENHDEFHHEKDDILDIGLSVSTHIMQMILPGINLWGLVITWATEYLTNDV</sequence>
<evidence type="ECO:0000313" key="1">
    <source>
        <dbReference type="EMBL" id="SMC64566.1"/>
    </source>
</evidence>
<keyword evidence="2" id="KW-1185">Reference proteome</keyword>
<gene>
    <name evidence="1" type="ORF">SAMN02746065_10696</name>
</gene>
<reference evidence="1 2" key="1">
    <citation type="submission" date="2017-04" db="EMBL/GenBank/DDBJ databases">
        <authorList>
            <person name="Afonso C.L."/>
            <person name="Miller P.J."/>
            <person name="Scott M.A."/>
            <person name="Spackman E."/>
            <person name="Goraichik I."/>
            <person name="Dimitrov K.M."/>
            <person name="Suarez D.L."/>
            <person name="Swayne D.E."/>
        </authorList>
    </citation>
    <scope>NUCLEOTIDE SEQUENCE [LARGE SCALE GENOMIC DNA]</scope>
    <source>
        <strain evidence="1 2">DSM 3385</strain>
    </source>
</reference>